<dbReference type="Proteomes" id="UP000054097">
    <property type="component" value="Unassembled WGS sequence"/>
</dbReference>
<protein>
    <submittedName>
        <fullName evidence="1">Uncharacterized protein</fullName>
    </submittedName>
</protein>
<sequence length="117" mass="13119">MNDITGFLPATKWHSLHRTPNCWETQSQDPNLTQGEIAVTSDLYQPYFMLQSTGPTVPVETLVNPRLYDPSLAQDGYIVMPDFYRPYAALQSTESVILVETLALQGVHQHSIAHDGM</sequence>
<reference evidence="2" key="2">
    <citation type="submission" date="2015-01" db="EMBL/GenBank/DDBJ databases">
        <title>Evolutionary Origins and Diversification of the Mycorrhizal Mutualists.</title>
        <authorList>
            <consortium name="DOE Joint Genome Institute"/>
            <consortium name="Mycorrhizal Genomics Consortium"/>
            <person name="Kohler A."/>
            <person name="Kuo A."/>
            <person name="Nagy L.G."/>
            <person name="Floudas D."/>
            <person name="Copeland A."/>
            <person name="Barry K.W."/>
            <person name="Cichocki N."/>
            <person name="Veneault-Fourrey C."/>
            <person name="LaButti K."/>
            <person name="Lindquist E.A."/>
            <person name="Lipzen A."/>
            <person name="Lundell T."/>
            <person name="Morin E."/>
            <person name="Murat C."/>
            <person name="Riley R."/>
            <person name="Ohm R."/>
            <person name="Sun H."/>
            <person name="Tunlid A."/>
            <person name="Henrissat B."/>
            <person name="Grigoriev I.V."/>
            <person name="Hibbett D.S."/>
            <person name="Martin F."/>
        </authorList>
    </citation>
    <scope>NUCLEOTIDE SEQUENCE [LARGE SCALE GENOMIC DNA]</scope>
    <source>
        <strain evidence="2">MAFF 305830</strain>
    </source>
</reference>
<name>A0A0C3ANZ2_SERVB</name>
<proteinExistence type="predicted"/>
<dbReference type="EMBL" id="KN824398">
    <property type="protein sequence ID" value="KIM20986.1"/>
    <property type="molecule type" value="Genomic_DNA"/>
</dbReference>
<keyword evidence="2" id="KW-1185">Reference proteome</keyword>
<accession>A0A0C3ANZ2</accession>
<gene>
    <name evidence="1" type="ORF">M408DRAFT_117701</name>
</gene>
<reference evidence="1 2" key="1">
    <citation type="submission" date="2014-04" db="EMBL/GenBank/DDBJ databases">
        <authorList>
            <consortium name="DOE Joint Genome Institute"/>
            <person name="Kuo A."/>
            <person name="Zuccaro A."/>
            <person name="Kohler A."/>
            <person name="Nagy L.G."/>
            <person name="Floudas D."/>
            <person name="Copeland A."/>
            <person name="Barry K.W."/>
            <person name="Cichocki N."/>
            <person name="Veneault-Fourrey C."/>
            <person name="LaButti K."/>
            <person name="Lindquist E.A."/>
            <person name="Lipzen A."/>
            <person name="Lundell T."/>
            <person name="Morin E."/>
            <person name="Murat C."/>
            <person name="Sun H."/>
            <person name="Tunlid A."/>
            <person name="Henrissat B."/>
            <person name="Grigoriev I.V."/>
            <person name="Hibbett D.S."/>
            <person name="Martin F."/>
            <person name="Nordberg H.P."/>
            <person name="Cantor M.N."/>
            <person name="Hua S.X."/>
        </authorList>
    </citation>
    <scope>NUCLEOTIDE SEQUENCE [LARGE SCALE GENOMIC DNA]</scope>
    <source>
        <strain evidence="1 2">MAFF 305830</strain>
    </source>
</reference>
<dbReference type="AlphaFoldDB" id="A0A0C3ANZ2"/>
<evidence type="ECO:0000313" key="2">
    <source>
        <dbReference type="Proteomes" id="UP000054097"/>
    </source>
</evidence>
<dbReference type="HOGENOM" id="CLU_2086267_0_0_1"/>
<organism evidence="1 2">
    <name type="scientific">Serendipita vermifera MAFF 305830</name>
    <dbReference type="NCBI Taxonomy" id="933852"/>
    <lineage>
        <taxon>Eukaryota</taxon>
        <taxon>Fungi</taxon>
        <taxon>Dikarya</taxon>
        <taxon>Basidiomycota</taxon>
        <taxon>Agaricomycotina</taxon>
        <taxon>Agaricomycetes</taxon>
        <taxon>Sebacinales</taxon>
        <taxon>Serendipitaceae</taxon>
        <taxon>Serendipita</taxon>
    </lineage>
</organism>
<evidence type="ECO:0000313" key="1">
    <source>
        <dbReference type="EMBL" id="KIM20986.1"/>
    </source>
</evidence>